<reference evidence="2 3" key="1">
    <citation type="submission" date="2021-06" db="EMBL/GenBank/DDBJ databases">
        <title>Caerostris extrusa draft genome.</title>
        <authorList>
            <person name="Kono N."/>
            <person name="Arakawa K."/>
        </authorList>
    </citation>
    <scope>NUCLEOTIDE SEQUENCE [LARGE SCALE GENOMIC DNA]</scope>
</reference>
<evidence type="ECO:0000313" key="3">
    <source>
        <dbReference type="Proteomes" id="UP001054945"/>
    </source>
</evidence>
<feature type="region of interest" description="Disordered" evidence="1">
    <location>
        <begin position="142"/>
        <end position="221"/>
    </location>
</feature>
<feature type="compositionally biased region" description="Polar residues" evidence="1">
    <location>
        <begin position="156"/>
        <end position="165"/>
    </location>
</feature>
<keyword evidence="3" id="KW-1185">Reference proteome</keyword>
<feature type="compositionally biased region" description="Basic and acidic residues" evidence="1">
    <location>
        <begin position="175"/>
        <end position="197"/>
    </location>
</feature>
<comment type="caution">
    <text evidence="2">The sequence shown here is derived from an EMBL/GenBank/DDBJ whole genome shotgun (WGS) entry which is preliminary data.</text>
</comment>
<dbReference type="AlphaFoldDB" id="A0AAV4WRH6"/>
<name>A0AAV4WRH6_CAEEX</name>
<gene>
    <name evidence="2" type="ORF">CEXT_198991</name>
</gene>
<proteinExistence type="predicted"/>
<feature type="compositionally biased region" description="Basic and acidic residues" evidence="1">
    <location>
        <begin position="210"/>
        <end position="221"/>
    </location>
</feature>
<sequence>MKNLNGDRLRICQASQSSGRIRPNPIRAKFQQSIWAQKAQKRQRERETQCVNDIFETEPTKRSAKTASGEVDGRKGTIKSGGEREGAQLNSRLAKWGARFSFSGPIKGSVDHDFFASRNSKIPPLTGKSPFPLSITTIFPDPGSVRHRSLPDESARNQSGRNFNSLFGHKKAQKRQRERETQCVNDIFEKEPTKRYTETSSGEGGTIKSGGEKGRGPIKLSPDKVGARFSLSGPIKGSVDREAWTARLSLAASSLIRTPVSAAAVITGAPPHPTPYLCEDLRAATFLPSLLTLSRPCVSSLMSSFLIFHSKTNKPRMK</sequence>
<accession>A0AAV4WRH6</accession>
<dbReference type="EMBL" id="BPLR01016659">
    <property type="protein sequence ID" value="GIY85447.1"/>
    <property type="molecule type" value="Genomic_DNA"/>
</dbReference>
<protein>
    <submittedName>
        <fullName evidence="2">Uncharacterized protein</fullName>
    </submittedName>
</protein>
<feature type="compositionally biased region" description="Basic and acidic residues" evidence="1">
    <location>
        <begin position="71"/>
        <end position="86"/>
    </location>
</feature>
<feature type="region of interest" description="Disordered" evidence="1">
    <location>
        <begin position="59"/>
        <end position="86"/>
    </location>
</feature>
<evidence type="ECO:0000256" key="1">
    <source>
        <dbReference type="SAM" id="MobiDB-lite"/>
    </source>
</evidence>
<evidence type="ECO:0000313" key="2">
    <source>
        <dbReference type="EMBL" id="GIY85447.1"/>
    </source>
</evidence>
<organism evidence="2 3">
    <name type="scientific">Caerostris extrusa</name>
    <name type="common">Bark spider</name>
    <name type="synonym">Caerostris bankana</name>
    <dbReference type="NCBI Taxonomy" id="172846"/>
    <lineage>
        <taxon>Eukaryota</taxon>
        <taxon>Metazoa</taxon>
        <taxon>Ecdysozoa</taxon>
        <taxon>Arthropoda</taxon>
        <taxon>Chelicerata</taxon>
        <taxon>Arachnida</taxon>
        <taxon>Araneae</taxon>
        <taxon>Araneomorphae</taxon>
        <taxon>Entelegynae</taxon>
        <taxon>Araneoidea</taxon>
        <taxon>Araneidae</taxon>
        <taxon>Caerostris</taxon>
    </lineage>
</organism>
<dbReference type="Proteomes" id="UP001054945">
    <property type="component" value="Unassembled WGS sequence"/>
</dbReference>